<dbReference type="EMBL" id="CP097118">
    <property type="protein sequence ID" value="USS88293.1"/>
    <property type="molecule type" value="Genomic_DNA"/>
</dbReference>
<dbReference type="InterPro" id="IPR015422">
    <property type="entry name" value="PyrdxlP-dep_Trfase_small"/>
</dbReference>
<evidence type="ECO:0000256" key="1">
    <source>
        <dbReference type="ARBA" id="ARBA00001933"/>
    </source>
</evidence>
<name>A0ABY5BV18_9LACO</name>
<protein>
    <submittedName>
        <fullName evidence="6">PLP-dependent aminotransferase family protein</fullName>
    </submittedName>
</protein>
<evidence type="ECO:0000313" key="7">
    <source>
        <dbReference type="Proteomes" id="UP001057025"/>
    </source>
</evidence>
<evidence type="ECO:0000313" key="6">
    <source>
        <dbReference type="EMBL" id="USS88293.1"/>
    </source>
</evidence>
<dbReference type="Gene3D" id="3.90.1150.10">
    <property type="entry name" value="Aspartate Aminotransferase, domain 1"/>
    <property type="match status" value="1"/>
</dbReference>
<dbReference type="InterPro" id="IPR015421">
    <property type="entry name" value="PyrdxlP-dep_Trfase_major"/>
</dbReference>
<keyword evidence="2 6" id="KW-0032">Aminotransferase</keyword>
<dbReference type="InterPro" id="IPR004839">
    <property type="entry name" value="Aminotransferase_I/II_large"/>
</dbReference>
<evidence type="ECO:0000259" key="5">
    <source>
        <dbReference type="Pfam" id="PF00155"/>
    </source>
</evidence>
<proteinExistence type="predicted"/>
<sequence length="395" mass="43454">MSFHYSNCVPKGDSNATEDILKAAANPKVISFAGGLPAPELFPVAAVKKATDKVFDQFGQQVLQYAGALGYSKLREQIAAIMKTRQVNTTADHIAIATGSQQAIDLVAKMLINPGDVVLVEDPTYLAALDVFRSYGAHLIGVEMDDDGMRMDDLQQKLADYPEAKFIYTVPNFQNPTGRTMTAARRQEMVKLTHAAGVPIVEDDPYGAIRYAGETVPPIKHFDHHGEVVSISSFSKMLAPGLRIGWLTADPAFLQKYTLLKQNADLHTDNLTQYIISQFLMDEDLPAHIKKITDVYEHRAKLMLAEIDHEFPADVYHSQPEGGMFIWVQVPGGIDSDELAKRCLEANVAVVPGSAFYSGKAEPGTFRLNFSNMNDDQIKVGIKRIAKVINELGTN</sequence>
<comment type="cofactor">
    <cofactor evidence="1">
        <name>pyridoxal 5'-phosphate</name>
        <dbReference type="ChEBI" id="CHEBI:597326"/>
    </cofactor>
</comment>
<keyword evidence="3" id="KW-0808">Transferase</keyword>
<dbReference type="RefSeq" id="WP_252797579.1">
    <property type="nucleotide sequence ID" value="NZ_CP097118.1"/>
</dbReference>
<dbReference type="PANTHER" id="PTHR42790">
    <property type="entry name" value="AMINOTRANSFERASE"/>
    <property type="match status" value="1"/>
</dbReference>
<evidence type="ECO:0000256" key="4">
    <source>
        <dbReference type="ARBA" id="ARBA00022898"/>
    </source>
</evidence>
<accession>A0ABY5BV18</accession>
<keyword evidence="7" id="KW-1185">Reference proteome</keyword>
<feature type="domain" description="Aminotransferase class I/classII large" evidence="5">
    <location>
        <begin position="41"/>
        <end position="385"/>
    </location>
</feature>
<keyword evidence="4" id="KW-0663">Pyridoxal phosphate</keyword>
<dbReference type="CDD" id="cd00609">
    <property type="entry name" value="AAT_like"/>
    <property type="match status" value="1"/>
</dbReference>
<dbReference type="InterPro" id="IPR050859">
    <property type="entry name" value="Class-I_PLP-dep_aminotransf"/>
</dbReference>
<dbReference type="GO" id="GO:0008483">
    <property type="term" value="F:transaminase activity"/>
    <property type="evidence" value="ECO:0007669"/>
    <property type="project" value="UniProtKB-KW"/>
</dbReference>
<reference evidence="6" key="1">
    <citation type="submission" date="2022-05" db="EMBL/GenBank/DDBJ databases">
        <authorList>
            <person name="Oliphant S.A."/>
            <person name="Watson-Haigh N.S."/>
            <person name="Sumby K.M."/>
            <person name="Gardner J.M."/>
            <person name="Jiranek V."/>
        </authorList>
    </citation>
    <scope>NUCLEOTIDE SEQUENCE</scope>
    <source>
        <strain evidence="6">KI11_C11</strain>
    </source>
</reference>
<dbReference type="Proteomes" id="UP001057025">
    <property type="component" value="Chromosome"/>
</dbReference>
<dbReference type="SUPFAM" id="SSF53383">
    <property type="entry name" value="PLP-dependent transferases"/>
    <property type="match status" value="1"/>
</dbReference>
<dbReference type="Pfam" id="PF00155">
    <property type="entry name" value="Aminotran_1_2"/>
    <property type="match status" value="1"/>
</dbReference>
<organism evidence="6 7">
    <name type="scientific">Fructilactobacillus hinvesii</name>
    <dbReference type="NCBI Taxonomy" id="2940300"/>
    <lineage>
        <taxon>Bacteria</taxon>
        <taxon>Bacillati</taxon>
        <taxon>Bacillota</taxon>
        <taxon>Bacilli</taxon>
        <taxon>Lactobacillales</taxon>
        <taxon>Lactobacillaceae</taxon>
        <taxon>Fructilactobacillus</taxon>
    </lineage>
</organism>
<dbReference type="PANTHER" id="PTHR42790:SF19">
    <property type="entry name" value="KYNURENINE_ALPHA-AMINOADIPATE AMINOTRANSFERASE, MITOCHONDRIAL"/>
    <property type="match status" value="1"/>
</dbReference>
<gene>
    <name evidence="6" type="ORF">M3M39_02100</name>
</gene>
<evidence type="ECO:0000256" key="2">
    <source>
        <dbReference type="ARBA" id="ARBA00022576"/>
    </source>
</evidence>
<dbReference type="Gene3D" id="3.40.640.10">
    <property type="entry name" value="Type I PLP-dependent aspartate aminotransferase-like (Major domain)"/>
    <property type="match status" value="1"/>
</dbReference>
<evidence type="ECO:0000256" key="3">
    <source>
        <dbReference type="ARBA" id="ARBA00022679"/>
    </source>
</evidence>
<dbReference type="InterPro" id="IPR015424">
    <property type="entry name" value="PyrdxlP-dep_Trfase"/>
</dbReference>